<proteinExistence type="predicted"/>
<dbReference type="PANTHER" id="PTHR35866">
    <property type="entry name" value="PUTATIVE-RELATED"/>
    <property type="match status" value="1"/>
</dbReference>
<evidence type="ECO:0000313" key="1">
    <source>
        <dbReference type="EMBL" id="SHM31980.1"/>
    </source>
</evidence>
<dbReference type="Pfam" id="PF03692">
    <property type="entry name" value="CxxCxxCC"/>
    <property type="match status" value="1"/>
</dbReference>
<dbReference type="STRING" id="1120996.SAMN02746066_01572"/>
<evidence type="ECO:0008006" key="3">
    <source>
        <dbReference type="Google" id="ProtNLM"/>
    </source>
</evidence>
<dbReference type="RefSeq" id="WP_073285608.1">
    <property type="nucleotide sequence ID" value="NZ_FRCP01000008.1"/>
</dbReference>
<dbReference type="EMBL" id="FRCP01000008">
    <property type="protein sequence ID" value="SHM31980.1"/>
    <property type="molecule type" value="Genomic_DNA"/>
</dbReference>
<name>A0A1M7HU55_9FIRM</name>
<dbReference type="InterPro" id="IPR005358">
    <property type="entry name" value="Puta_zinc/iron-chelating_dom"/>
</dbReference>
<sequence length="223" mass="25826">MERNCSLNEISDGRFYELNDMVKAGCDDCKGCSACCQGMGNSLVLDPLDIHRLLISLNCSFEELLVDKVELNLVDGAILPNLLMVGEQERCVFLNQEGRCSIHAFRPGFCRIFPLGRYYEDGSFKYILQVNECIKPGKTKVKVNKWIDTPDLKRNQEFVNEWHYFLKDVQAAMTTAQDETLRKKITMYVLQLFYVTPFSKEKNFYDQFAERLEIAKKELSKKN</sequence>
<evidence type="ECO:0000313" key="2">
    <source>
        <dbReference type="Proteomes" id="UP000184038"/>
    </source>
</evidence>
<protein>
    <recommendedName>
        <fullName evidence="3">YkgJ family cysteine cluster protein</fullName>
    </recommendedName>
</protein>
<dbReference type="PANTHER" id="PTHR35866:SF1">
    <property type="entry name" value="YKGJ FAMILY CYSTEINE CLUSTER PROTEIN"/>
    <property type="match status" value="1"/>
</dbReference>
<keyword evidence="2" id="KW-1185">Reference proteome</keyword>
<dbReference type="AlphaFoldDB" id="A0A1M7HU55"/>
<reference evidence="1 2" key="1">
    <citation type="submission" date="2016-11" db="EMBL/GenBank/DDBJ databases">
        <authorList>
            <person name="Jaros S."/>
            <person name="Januszkiewicz K."/>
            <person name="Wedrychowicz H."/>
        </authorList>
    </citation>
    <scope>NUCLEOTIDE SEQUENCE [LARGE SCALE GENOMIC DNA]</scope>
    <source>
        <strain evidence="1 2">DSM 15930</strain>
    </source>
</reference>
<accession>A0A1M7HU55</accession>
<dbReference type="OrthoDB" id="9810361at2"/>
<organism evidence="1 2">
    <name type="scientific">Anaerosporobacter mobilis DSM 15930</name>
    <dbReference type="NCBI Taxonomy" id="1120996"/>
    <lineage>
        <taxon>Bacteria</taxon>
        <taxon>Bacillati</taxon>
        <taxon>Bacillota</taxon>
        <taxon>Clostridia</taxon>
        <taxon>Lachnospirales</taxon>
        <taxon>Lachnospiraceae</taxon>
        <taxon>Anaerosporobacter</taxon>
    </lineage>
</organism>
<gene>
    <name evidence="1" type="ORF">SAMN02746066_01572</name>
</gene>
<dbReference type="Proteomes" id="UP000184038">
    <property type="component" value="Unassembled WGS sequence"/>
</dbReference>